<accession>A0ABV1J3U1</accession>
<evidence type="ECO:0000313" key="2">
    <source>
        <dbReference type="Proteomes" id="UP001481872"/>
    </source>
</evidence>
<dbReference type="PIRSF" id="PIRSF033579">
    <property type="entry name" value="Anaer_Co_chel"/>
    <property type="match status" value="1"/>
</dbReference>
<sequence length="251" mass="28292">MKALIIATFGSTHEDALRRDLDPVVRDLKALVEVPVRVAFTSRMVIDRYEKKTGIRYENEVEAVESFLNEGVDAEEIFIQPLHIIEGVEYDKLARLKSRGVKVGEALFHDEKDLLRFVDDVGHRFEAPTVFVGHGSPTAADKDYDELNRLFEEKNLPHRVSTIEGSVDDRLPLSFMKEMGYKDIQLAPLLLLAGDHAKNDIFGDDDSVKNRFEVAGISVTPVAGGMGSWDFVRAIYVEKLHAHLEKKPCEN</sequence>
<organism evidence="1 2">
    <name type="scientific">Aedoeadaptatus acetigenes</name>
    <dbReference type="NCBI Taxonomy" id="2981723"/>
    <lineage>
        <taxon>Bacteria</taxon>
        <taxon>Bacillati</taxon>
        <taxon>Bacillota</taxon>
        <taxon>Tissierellia</taxon>
        <taxon>Tissierellales</taxon>
        <taxon>Peptoniphilaceae</taxon>
        <taxon>Aedoeadaptatus</taxon>
    </lineage>
</organism>
<dbReference type="Gene3D" id="3.40.50.1400">
    <property type="match status" value="2"/>
</dbReference>
<protein>
    <submittedName>
        <fullName evidence="1">Sirohydrochlorin cobaltochelatase</fullName>
    </submittedName>
</protein>
<keyword evidence="2" id="KW-1185">Reference proteome</keyword>
<name>A0ABV1J3U1_9FIRM</name>
<proteinExistence type="predicted"/>
<comment type="caution">
    <text evidence="1">The sequence shown here is derived from an EMBL/GenBank/DDBJ whole genome shotgun (WGS) entry which is preliminary data.</text>
</comment>
<reference evidence="1 2" key="1">
    <citation type="submission" date="2024-04" db="EMBL/GenBank/DDBJ databases">
        <title>Human intestinal bacterial collection.</title>
        <authorList>
            <person name="Pauvert C."/>
            <person name="Hitch T.C.A."/>
            <person name="Clavel T."/>
        </authorList>
    </citation>
    <scope>NUCLEOTIDE SEQUENCE [LARGE SCALE GENOMIC DNA]</scope>
    <source>
        <strain evidence="1 2">CLA-SR-H026</strain>
    </source>
</reference>
<dbReference type="Proteomes" id="UP001481872">
    <property type="component" value="Unassembled WGS sequence"/>
</dbReference>
<dbReference type="InterPro" id="IPR010388">
    <property type="entry name" value="Anaerobic_Co-chelatase"/>
</dbReference>
<dbReference type="EMBL" id="JBBNPS010000001">
    <property type="protein sequence ID" value="MEQ3352857.1"/>
    <property type="molecule type" value="Genomic_DNA"/>
</dbReference>
<gene>
    <name evidence="1" type="ORF">AAA081_00860</name>
</gene>
<dbReference type="Pfam" id="PF06180">
    <property type="entry name" value="CbiK"/>
    <property type="match status" value="1"/>
</dbReference>
<dbReference type="RefSeq" id="WP_148471598.1">
    <property type="nucleotide sequence ID" value="NZ_JAOQJD010000001.1"/>
</dbReference>
<dbReference type="SUPFAM" id="SSF53800">
    <property type="entry name" value="Chelatase"/>
    <property type="match status" value="1"/>
</dbReference>
<evidence type="ECO:0000313" key="1">
    <source>
        <dbReference type="EMBL" id="MEQ3352857.1"/>
    </source>
</evidence>